<evidence type="ECO:0000256" key="1">
    <source>
        <dbReference type="ARBA" id="ARBA00022729"/>
    </source>
</evidence>
<evidence type="ECO:0000313" key="6">
    <source>
        <dbReference type="Proteomes" id="UP000003515"/>
    </source>
</evidence>
<dbReference type="TCDB" id="1.B.35.4.3">
    <property type="family name" value="the oligogalacturonate-specific porin (kdgm) family"/>
</dbReference>
<dbReference type="EMBL" id="ACZV01000004">
    <property type="protein sequence ID" value="EEX93777.1"/>
    <property type="molecule type" value="Genomic_DNA"/>
</dbReference>
<dbReference type="PATRIC" id="fig|675816.5.peg.1866"/>
<proteinExistence type="predicted"/>
<dbReference type="InterPro" id="IPR053713">
    <property type="entry name" value="Bact_OM_Channel_sf"/>
</dbReference>
<dbReference type="Gene3D" id="2.40.160.40">
    <property type="entry name" value="monomeric porin ompg"/>
    <property type="match status" value="1"/>
</dbReference>
<comment type="caution">
    <text evidence="4">The sequence shown here is derived from an EMBL/GenBank/DDBJ whole genome shotgun (WGS) entry which is preliminary data.</text>
</comment>
<reference evidence="3 6" key="1">
    <citation type="submission" date="2009-10" db="EMBL/GenBank/DDBJ databases">
        <authorList>
            <consortium name="Los Alamos National Laboratory (LANL)"/>
            <consortium name="National Microbial Pathogen Data Resource (NMPDR)"/>
            <person name="Munk A.C."/>
            <person name="Chertkov O."/>
            <person name="Tapia R."/>
            <person name="Green L."/>
            <person name="Rogers Y."/>
            <person name="Detter J.C."/>
            <person name="Bruce D."/>
            <person name="Brettin T.S."/>
            <person name="Colwell R.R."/>
            <person name="Huq A."/>
            <person name="Grim C.J."/>
            <person name="Hasan N.A."/>
            <person name="Bartels D."/>
            <person name="Vonstein V."/>
        </authorList>
    </citation>
    <scope>NUCLEOTIDE SEQUENCE [LARGE SCALE GENOMIC DNA]</scope>
    <source>
        <strain evidence="3 6">CIP 102891</strain>
    </source>
</reference>
<evidence type="ECO:0000313" key="3">
    <source>
        <dbReference type="EMBL" id="EEX93777.1"/>
    </source>
</evidence>
<dbReference type="EMBL" id="AFWH01000021">
    <property type="protein sequence ID" value="EGU50785.1"/>
    <property type="molecule type" value="Genomic_DNA"/>
</dbReference>
<dbReference type="Proteomes" id="UP000002817">
    <property type="component" value="Unassembled WGS sequence"/>
</dbReference>
<name>C9QGR6_VIBOR</name>
<accession>C9QGR6</accession>
<dbReference type="STRING" id="675816.VIA_000934"/>
<dbReference type="Proteomes" id="UP000003515">
    <property type="component" value="Unassembled WGS sequence"/>
</dbReference>
<feature type="chain" id="PRO_5002999438" description="Porin" evidence="2">
    <location>
        <begin position="22"/>
        <end position="267"/>
    </location>
</feature>
<protein>
    <recommendedName>
        <fullName evidence="7">Porin</fullName>
    </recommendedName>
</protein>
<keyword evidence="6" id="KW-1185">Reference proteome</keyword>
<reference evidence="4" key="2">
    <citation type="submission" date="2011-08" db="EMBL/GenBank/DDBJ databases">
        <authorList>
            <person name="Hoffman M."/>
            <person name="Strain E.A."/>
            <person name="Brown E."/>
            <person name="Allard M.W."/>
        </authorList>
    </citation>
    <scope>NUCLEOTIDE SEQUENCE</scope>
    <source>
        <strain evidence="4">CIP 102891</strain>
    </source>
</reference>
<dbReference type="AlphaFoldDB" id="C9QGR6"/>
<evidence type="ECO:0008006" key="7">
    <source>
        <dbReference type="Google" id="ProtNLM"/>
    </source>
</evidence>
<dbReference type="eggNOG" id="ENOG5031NXZ">
    <property type="taxonomic scope" value="Bacteria"/>
</dbReference>
<dbReference type="OrthoDB" id="5906680at2"/>
<reference evidence="4 5" key="3">
    <citation type="journal article" date="2012" name="Int. J. Syst. Evol. Microbiol.">
        <title>Vibrio caribbeanicus sp. nov., isolated from the marine sponge Scleritoderma cyanea.</title>
        <authorList>
            <person name="Hoffmann M."/>
            <person name="Monday S.R."/>
            <person name="Allard M.W."/>
            <person name="Strain E.A."/>
            <person name="Whittaker P."/>
            <person name="Naum M."/>
            <person name="McCarthy P.J."/>
            <person name="Lopez J.V."/>
            <person name="Fischer M."/>
            <person name="Brown E.W."/>
        </authorList>
    </citation>
    <scope>NUCLEOTIDE SEQUENCE [LARGE SCALE GENOMIC DNA]</scope>
    <source>
        <strain evidence="4">CIP 102891</strain>
        <strain evidence="5">CIP 102891 / ATCC 33934</strain>
    </source>
</reference>
<organism evidence="4 5">
    <name type="scientific">Vibrio orientalis CIP 102891 = ATCC 33934</name>
    <dbReference type="NCBI Taxonomy" id="675816"/>
    <lineage>
        <taxon>Bacteria</taxon>
        <taxon>Pseudomonadati</taxon>
        <taxon>Pseudomonadota</taxon>
        <taxon>Gammaproteobacteria</taxon>
        <taxon>Vibrionales</taxon>
        <taxon>Vibrionaceae</taxon>
        <taxon>Vibrio</taxon>
        <taxon>Vibrio oreintalis group</taxon>
    </lineage>
</organism>
<evidence type="ECO:0000313" key="5">
    <source>
        <dbReference type="Proteomes" id="UP000002817"/>
    </source>
</evidence>
<evidence type="ECO:0000256" key="2">
    <source>
        <dbReference type="SAM" id="SignalP"/>
    </source>
</evidence>
<gene>
    <name evidence="3" type="ORF">VIA_000934</name>
    <name evidence="4" type="ORF">VIOR3934_00270</name>
</gene>
<feature type="signal peptide" evidence="2">
    <location>
        <begin position="1"/>
        <end position="21"/>
    </location>
</feature>
<evidence type="ECO:0000313" key="4">
    <source>
        <dbReference type="EMBL" id="EGU50785.1"/>
    </source>
</evidence>
<dbReference type="RefSeq" id="WP_004411445.1">
    <property type="nucleotide sequence ID" value="NZ_ACZV01000004.1"/>
</dbReference>
<keyword evidence="1 2" id="KW-0732">Signal</keyword>
<sequence>MKKLAVSTAVLAAMAASPVFASGLSVDVYGDRAFAGDKKGNSTQGVEVGYDFENGLSLSAEATTNKDLDLDAAWKFQLTESVYLQPSVGYVLNDSKTYRAEDPNVDGGYEFLELKGTNSDVAKAGLEFGYDNSQFFYTLRGRYEANTSKLALTHETGGYDAKGNPVNVERHSIGARSEIARFDSLIGYRFDYVTLTAKGIRKFELNKDIKRLNREMNTDNDRWSGEFKATVTAWDGVAPYVEYTHDKAFTQHGKDDQIIKIGTKFTF</sequence>